<accession>A0ABP9QEE9</accession>
<evidence type="ECO:0000313" key="5">
    <source>
        <dbReference type="EMBL" id="GAA5160420.1"/>
    </source>
</evidence>
<keyword evidence="3" id="KW-0732">Signal</keyword>
<protein>
    <recommendedName>
        <fullName evidence="4">SGNH hydrolase-type esterase domain-containing protein</fullName>
    </recommendedName>
</protein>
<feature type="domain" description="SGNH hydrolase-type esterase" evidence="4">
    <location>
        <begin position="42"/>
        <end position="222"/>
    </location>
</feature>
<feature type="signal peptide" evidence="3">
    <location>
        <begin position="1"/>
        <end position="24"/>
    </location>
</feature>
<keyword evidence="6" id="KW-1185">Reference proteome</keyword>
<dbReference type="Proteomes" id="UP001500547">
    <property type="component" value="Unassembled WGS sequence"/>
</dbReference>
<feature type="chain" id="PRO_5045511268" description="SGNH hydrolase-type esterase domain-containing protein" evidence="3">
    <location>
        <begin position="25"/>
        <end position="252"/>
    </location>
</feature>
<evidence type="ECO:0000256" key="1">
    <source>
        <dbReference type="ARBA" id="ARBA00008668"/>
    </source>
</evidence>
<proteinExistence type="inferred from homology"/>
<dbReference type="Pfam" id="PF13472">
    <property type="entry name" value="Lipase_GDSL_2"/>
    <property type="match status" value="1"/>
</dbReference>
<dbReference type="InterPro" id="IPR036514">
    <property type="entry name" value="SGNH_hydro_sf"/>
</dbReference>
<evidence type="ECO:0000256" key="2">
    <source>
        <dbReference type="ARBA" id="ARBA00022801"/>
    </source>
</evidence>
<dbReference type="SUPFAM" id="SSF52266">
    <property type="entry name" value="SGNH hydrolase"/>
    <property type="match status" value="1"/>
</dbReference>
<evidence type="ECO:0000313" key="6">
    <source>
        <dbReference type="Proteomes" id="UP001500547"/>
    </source>
</evidence>
<organism evidence="5 6">
    <name type="scientific">Viridibacterium curvum</name>
    <dbReference type="NCBI Taxonomy" id="1101404"/>
    <lineage>
        <taxon>Bacteria</taxon>
        <taxon>Pseudomonadati</taxon>
        <taxon>Pseudomonadota</taxon>
        <taxon>Betaproteobacteria</taxon>
        <taxon>Rhodocyclales</taxon>
        <taxon>Rhodocyclaceae</taxon>
        <taxon>Viridibacterium</taxon>
    </lineage>
</organism>
<dbReference type="CDD" id="cd01821">
    <property type="entry name" value="Rhamnogalacturan_acetylesterase_like"/>
    <property type="match status" value="1"/>
</dbReference>
<dbReference type="Gene3D" id="3.40.50.1110">
    <property type="entry name" value="SGNH hydrolase"/>
    <property type="match status" value="1"/>
</dbReference>
<sequence>MRPAHAALLLVAAALLGACQTAPSAPSATAENQKPVRIALVGDSTQTERQGYGTGFCANLVERVTCLNTAKGGSSTKTFRNEGLWNRAVQLKPDWMLIQFGHNDVQTGTRGVRETDLVTEYTPNLRRYVEEARAAGIQPILVTPIARRYFQPDGKIRDDLPAHVEAMKAVAAEMKVPLIDLHTISQDFFEKLGETEAHKLGPTKSDGKGGIVPDKTHFNLEGSHVLGRMVVEAMGRAVPELAPLVRKTPAAR</sequence>
<keyword evidence="2" id="KW-0378">Hydrolase</keyword>
<dbReference type="InterPro" id="IPR037459">
    <property type="entry name" value="RhgT-like"/>
</dbReference>
<dbReference type="PROSITE" id="PS51257">
    <property type="entry name" value="PROKAR_LIPOPROTEIN"/>
    <property type="match status" value="1"/>
</dbReference>
<comment type="caution">
    <text evidence="5">The sequence shown here is derived from an EMBL/GenBank/DDBJ whole genome shotgun (WGS) entry which is preliminary data.</text>
</comment>
<gene>
    <name evidence="5" type="ORF">GCM10025770_08160</name>
</gene>
<evidence type="ECO:0000256" key="3">
    <source>
        <dbReference type="SAM" id="SignalP"/>
    </source>
</evidence>
<dbReference type="PANTHER" id="PTHR43695:SF1">
    <property type="entry name" value="RHAMNOGALACTURONAN ACETYLESTERASE"/>
    <property type="match status" value="1"/>
</dbReference>
<dbReference type="InterPro" id="IPR013830">
    <property type="entry name" value="SGNH_hydro"/>
</dbReference>
<dbReference type="PANTHER" id="PTHR43695">
    <property type="entry name" value="PUTATIVE (AFU_ORTHOLOGUE AFUA_2G17250)-RELATED"/>
    <property type="match status" value="1"/>
</dbReference>
<name>A0ABP9QEE9_9RHOO</name>
<reference evidence="6" key="1">
    <citation type="journal article" date="2019" name="Int. J. Syst. Evol. Microbiol.">
        <title>The Global Catalogue of Microorganisms (GCM) 10K type strain sequencing project: providing services to taxonomists for standard genome sequencing and annotation.</title>
        <authorList>
            <consortium name="The Broad Institute Genomics Platform"/>
            <consortium name="The Broad Institute Genome Sequencing Center for Infectious Disease"/>
            <person name="Wu L."/>
            <person name="Ma J."/>
        </authorList>
    </citation>
    <scope>NUCLEOTIDE SEQUENCE [LARGE SCALE GENOMIC DNA]</scope>
    <source>
        <strain evidence="6">JCM 18715</strain>
    </source>
</reference>
<evidence type="ECO:0000259" key="4">
    <source>
        <dbReference type="Pfam" id="PF13472"/>
    </source>
</evidence>
<comment type="similarity">
    <text evidence="1">Belongs to the 'GDSL' lipolytic enzyme family.</text>
</comment>
<dbReference type="RefSeq" id="WP_345531565.1">
    <property type="nucleotide sequence ID" value="NZ_BAABLD010000002.1"/>
</dbReference>
<dbReference type="EMBL" id="BAABLD010000002">
    <property type="protein sequence ID" value="GAA5160420.1"/>
    <property type="molecule type" value="Genomic_DNA"/>
</dbReference>